<comment type="caution">
    <text evidence="2">The sequence shown here is derived from an EMBL/GenBank/DDBJ whole genome shotgun (WGS) entry which is preliminary data.</text>
</comment>
<dbReference type="AlphaFoldDB" id="A0A392NNT7"/>
<keyword evidence="1" id="KW-0812">Transmembrane</keyword>
<sequence>MYQTKTEMFSVGSVATVVVMAESRVLCGGGCFNEFYGGGFGSVSDGGSVIAVVFPARLWCCLVFLFAYGGWVAW</sequence>
<organism evidence="2 3">
    <name type="scientific">Trifolium medium</name>
    <dbReference type="NCBI Taxonomy" id="97028"/>
    <lineage>
        <taxon>Eukaryota</taxon>
        <taxon>Viridiplantae</taxon>
        <taxon>Streptophyta</taxon>
        <taxon>Embryophyta</taxon>
        <taxon>Tracheophyta</taxon>
        <taxon>Spermatophyta</taxon>
        <taxon>Magnoliopsida</taxon>
        <taxon>eudicotyledons</taxon>
        <taxon>Gunneridae</taxon>
        <taxon>Pentapetalae</taxon>
        <taxon>rosids</taxon>
        <taxon>fabids</taxon>
        <taxon>Fabales</taxon>
        <taxon>Fabaceae</taxon>
        <taxon>Papilionoideae</taxon>
        <taxon>50 kb inversion clade</taxon>
        <taxon>NPAAA clade</taxon>
        <taxon>Hologalegina</taxon>
        <taxon>IRL clade</taxon>
        <taxon>Trifolieae</taxon>
        <taxon>Trifolium</taxon>
    </lineage>
</organism>
<name>A0A392NNT7_9FABA</name>
<dbReference type="Proteomes" id="UP000265520">
    <property type="component" value="Unassembled WGS sequence"/>
</dbReference>
<reference evidence="2 3" key="1">
    <citation type="journal article" date="2018" name="Front. Plant Sci.">
        <title>Red Clover (Trifolium pratense) and Zigzag Clover (T. medium) - A Picture of Genomic Similarities and Differences.</title>
        <authorList>
            <person name="Dluhosova J."/>
            <person name="Istvanek J."/>
            <person name="Nedelnik J."/>
            <person name="Repkova J."/>
        </authorList>
    </citation>
    <scope>NUCLEOTIDE SEQUENCE [LARGE SCALE GENOMIC DNA]</scope>
    <source>
        <strain evidence="3">cv. 10/8</strain>
        <tissue evidence="2">Leaf</tissue>
    </source>
</reference>
<evidence type="ECO:0000313" key="3">
    <source>
        <dbReference type="Proteomes" id="UP000265520"/>
    </source>
</evidence>
<keyword evidence="3" id="KW-1185">Reference proteome</keyword>
<keyword evidence="1" id="KW-1133">Transmembrane helix</keyword>
<evidence type="ECO:0000256" key="1">
    <source>
        <dbReference type="SAM" id="Phobius"/>
    </source>
</evidence>
<feature type="transmembrane region" description="Helical" evidence="1">
    <location>
        <begin position="51"/>
        <end position="73"/>
    </location>
</feature>
<evidence type="ECO:0000313" key="2">
    <source>
        <dbReference type="EMBL" id="MCI01558.1"/>
    </source>
</evidence>
<protein>
    <recommendedName>
        <fullName evidence="4">Transmembrane protein</fullName>
    </recommendedName>
</protein>
<keyword evidence="1" id="KW-0472">Membrane</keyword>
<proteinExistence type="predicted"/>
<dbReference type="EMBL" id="LXQA010046466">
    <property type="protein sequence ID" value="MCI01558.1"/>
    <property type="molecule type" value="Genomic_DNA"/>
</dbReference>
<evidence type="ECO:0008006" key="4">
    <source>
        <dbReference type="Google" id="ProtNLM"/>
    </source>
</evidence>
<accession>A0A392NNT7</accession>